<dbReference type="Proteomes" id="UP001596317">
    <property type="component" value="Unassembled WGS sequence"/>
</dbReference>
<organism evidence="1 2">
    <name type="scientific">Deinococcus multiflagellatus</name>
    <dbReference type="NCBI Taxonomy" id="1656887"/>
    <lineage>
        <taxon>Bacteria</taxon>
        <taxon>Thermotogati</taxon>
        <taxon>Deinococcota</taxon>
        <taxon>Deinococci</taxon>
        <taxon>Deinococcales</taxon>
        <taxon>Deinococcaceae</taxon>
        <taxon>Deinococcus</taxon>
    </lineage>
</organism>
<reference evidence="2" key="1">
    <citation type="journal article" date="2019" name="Int. J. Syst. Evol. Microbiol.">
        <title>The Global Catalogue of Microorganisms (GCM) 10K type strain sequencing project: providing services to taxonomists for standard genome sequencing and annotation.</title>
        <authorList>
            <consortium name="The Broad Institute Genomics Platform"/>
            <consortium name="The Broad Institute Genome Sequencing Center for Infectious Disease"/>
            <person name="Wu L."/>
            <person name="Ma J."/>
        </authorList>
    </citation>
    <scope>NUCLEOTIDE SEQUENCE [LARGE SCALE GENOMIC DNA]</scope>
    <source>
        <strain evidence="2">CCUG 63830</strain>
    </source>
</reference>
<gene>
    <name evidence="1" type="ORF">ACFP90_06810</name>
</gene>
<dbReference type="EMBL" id="JBHSWB010000001">
    <property type="protein sequence ID" value="MFC6660095.1"/>
    <property type="molecule type" value="Genomic_DNA"/>
</dbReference>
<keyword evidence="2" id="KW-1185">Reference proteome</keyword>
<dbReference type="RefSeq" id="WP_380054937.1">
    <property type="nucleotide sequence ID" value="NZ_JBHSWB010000001.1"/>
</dbReference>
<proteinExistence type="predicted"/>
<evidence type="ECO:0000313" key="2">
    <source>
        <dbReference type="Proteomes" id="UP001596317"/>
    </source>
</evidence>
<sequence length="217" mass="23466">MLVTKNTATARLSANLTKEGRQALFSPLEDFGTVLTADEWADLGLFPPAEKLAITTNISSTDIKAQDPEGGPDLTLATDVTDVTATYDNIPILTPDALVRALHVGSMPTAMAGALAGATISPFAPGASIMGRFILIRRHKGAGDPIFKVYWHPRFALQNNGEGDSQGKDTLQFRGPCARLLIRTSCRRSCRPTNHRWHPSARSSLCRAASSTRCWTF</sequence>
<name>A0ABW1ZHZ9_9DEIO</name>
<evidence type="ECO:0000313" key="1">
    <source>
        <dbReference type="EMBL" id="MFC6660095.1"/>
    </source>
</evidence>
<comment type="caution">
    <text evidence="1">The sequence shown here is derived from an EMBL/GenBank/DDBJ whole genome shotgun (WGS) entry which is preliminary data.</text>
</comment>
<accession>A0ABW1ZHZ9</accession>
<protein>
    <submittedName>
        <fullName evidence="1">Uncharacterized protein</fullName>
    </submittedName>
</protein>